<dbReference type="InterPro" id="IPR005659">
    <property type="entry name" value="Chemorcpt_Glu_NH3ase_CheD"/>
</dbReference>
<dbReference type="PANTHER" id="PTHR35147">
    <property type="entry name" value="CHEMORECEPTOR GLUTAMINE DEAMIDASE CHED-RELATED"/>
    <property type="match status" value="1"/>
</dbReference>
<evidence type="ECO:0000256" key="3">
    <source>
        <dbReference type="HAMAP-Rule" id="MF_01440"/>
    </source>
</evidence>
<dbReference type="GO" id="GO:0050568">
    <property type="term" value="F:protein-glutamine glutaminase activity"/>
    <property type="evidence" value="ECO:0007669"/>
    <property type="project" value="UniProtKB-UniRule"/>
</dbReference>
<dbReference type="EC" id="3.5.1.44" evidence="3"/>
<protein>
    <recommendedName>
        <fullName evidence="3">Probable chemoreceptor glutamine deamidase CheD</fullName>
        <ecNumber evidence="3">3.5.1.44</ecNumber>
    </recommendedName>
</protein>
<evidence type="ECO:0000313" key="5">
    <source>
        <dbReference type="Proteomes" id="UP000442694"/>
    </source>
</evidence>
<evidence type="ECO:0000256" key="1">
    <source>
        <dbReference type="ARBA" id="ARBA00022500"/>
    </source>
</evidence>
<keyword evidence="1 3" id="KW-0145">Chemotaxis</keyword>
<gene>
    <name evidence="3" type="primary">cheD</name>
    <name evidence="4" type="ORF">GCL57_03270</name>
</gene>
<dbReference type="HAMAP" id="MF_01440">
    <property type="entry name" value="CheD"/>
    <property type="match status" value="1"/>
</dbReference>
<dbReference type="RefSeq" id="WP_152211826.1">
    <property type="nucleotide sequence ID" value="NZ_WFLN01000004.1"/>
</dbReference>
<dbReference type="EMBL" id="WFLN01000004">
    <property type="protein sequence ID" value="KAB8033740.1"/>
    <property type="molecule type" value="Genomic_DNA"/>
</dbReference>
<dbReference type="InterPro" id="IPR011324">
    <property type="entry name" value="Cytotoxic_necrot_fac-like_cat"/>
</dbReference>
<keyword evidence="5" id="KW-1185">Reference proteome</keyword>
<dbReference type="SUPFAM" id="SSF64438">
    <property type="entry name" value="CNF1/YfiH-like putative cysteine hydrolases"/>
    <property type="match status" value="1"/>
</dbReference>
<dbReference type="CDD" id="cd16352">
    <property type="entry name" value="CheD"/>
    <property type="match status" value="1"/>
</dbReference>
<dbReference type="Pfam" id="PF03975">
    <property type="entry name" value="CheD"/>
    <property type="match status" value="1"/>
</dbReference>
<comment type="function">
    <text evidence="3">Probably deamidates glutamine residues to glutamate on methyl-accepting chemotaxis receptors (MCPs), playing an important role in chemotaxis.</text>
</comment>
<accession>A0A833JG98</accession>
<dbReference type="InterPro" id="IPR038592">
    <property type="entry name" value="CheD-like_sf"/>
</dbReference>
<sequence>MNSVFLYPGHALVTKEPTQISTVLGSCIAVALYCPERKMGGLNHFLLPYPIEENNLSLKYGTNAIAFLYSELHDLLNGKFEHIQAKLYGGGNILGTTIFPDCVGKQNIDLAFLELEKLKIPVVEYNVGGSLSRRIKFTTHTFEVFHEFVG</sequence>
<comment type="similarity">
    <text evidence="3">Belongs to the CheD family.</text>
</comment>
<dbReference type="AlphaFoldDB" id="A0A833JG98"/>
<comment type="catalytic activity">
    <reaction evidence="3">
        <text>L-glutaminyl-[protein] + H2O = L-glutamyl-[protein] + NH4(+)</text>
        <dbReference type="Rhea" id="RHEA:16441"/>
        <dbReference type="Rhea" id="RHEA-COMP:10207"/>
        <dbReference type="Rhea" id="RHEA-COMP:10208"/>
        <dbReference type="ChEBI" id="CHEBI:15377"/>
        <dbReference type="ChEBI" id="CHEBI:28938"/>
        <dbReference type="ChEBI" id="CHEBI:29973"/>
        <dbReference type="ChEBI" id="CHEBI:30011"/>
        <dbReference type="EC" id="3.5.1.44"/>
    </reaction>
</comment>
<reference evidence="4 5" key="1">
    <citation type="submission" date="2019-10" db="EMBL/GenBank/DDBJ databases">
        <title>New genus of Silvanigrellaceae.</title>
        <authorList>
            <person name="Pitt A."/>
            <person name="Hahn M.W."/>
        </authorList>
    </citation>
    <scope>NUCLEOTIDE SEQUENCE [LARGE SCALE GENOMIC DNA]</scope>
    <source>
        <strain evidence="4 5">33A1-SZDP</strain>
    </source>
</reference>
<comment type="caution">
    <text evidence="4">The sequence shown here is derived from an EMBL/GenBank/DDBJ whole genome shotgun (WGS) entry which is preliminary data.</text>
</comment>
<dbReference type="PANTHER" id="PTHR35147:SF1">
    <property type="entry name" value="CHEMORECEPTOR GLUTAMINE DEAMIDASE CHED-RELATED"/>
    <property type="match status" value="1"/>
</dbReference>
<dbReference type="GO" id="GO:0006935">
    <property type="term" value="P:chemotaxis"/>
    <property type="evidence" value="ECO:0007669"/>
    <property type="project" value="UniProtKB-UniRule"/>
</dbReference>
<name>A0A833JG98_9BACT</name>
<keyword evidence="2 3" id="KW-0378">Hydrolase</keyword>
<dbReference type="Proteomes" id="UP000442694">
    <property type="component" value="Unassembled WGS sequence"/>
</dbReference>
<proteinExistence type="inferred from homology"/>
<dbReference type="Gene3D" id="3.30.1330.200">
    <property type="match status" value="1"/>
</dbReference>
<organism evidence="4 5">
    <name type="scientific">Fluviispira multicolorata</name>
    <dbReference type="NCBI Taxonomy" id="2654512"/>
    <lineage>
        <taxon>Bacteria</taxon>
        <taxon>Pseudomonadati</taxon>
        <taxon>Bdellovibrionota</taxon>
        <taxon>Oligoflexia</taxon>
        <taxon>Silvanigrellales</taxon>
        <taxon>Silvanigrellaceae</taxon>
        <taxon>Fluviispira</taxon>
    </lineage>
</organism>
<evidence type="ECO:0000256" key="2">
    <source>
        <dbReference type="ARBA" id="ARBA00022801"/>
    </source>
</evidence>
<evidence type="ECO:0000313" key="4">
    <source>
        <dbReference type="EMBL" id="KAB8033740.1"/>
    </source>
</evidence>